<keyword evidence="2" id="KW-0472">Membrane</keyword>
<evidence type="ECO:0000256" key="2">
    <source>
        <dbReference type="SAM" id="Phobius"/>
    </source>
</evidence>
<evidence type="ECO:0000313" key="3">
    <source>
        <dbReference type="EMBL" id="NOU80309.1"/>
    </source>
</evidence>
<reference evidence="3 4" key="1">
    <citation type="submission" date="2019-10" db="EMBL/GenBank/DDBJ databases">
        <title>Description of Paenibacillus terricola sp. nov.</title>
        <authorList>
            <person name="Carlier A."/>
            <person name="Qi S."/>
        </authorList>
    </citation>
    <scope>NUCLEOTIDE SEQUENCE [LARGE SCALE GENOMIC DNA]</scope>
    <source>
        <strain evidence="3 4">LMG 31459</strain>
    </source>
</reference>
<name>A0ABX1YII5_9BACL</name>
<keyword evidence="2" id="KW-1133">Transmembrane helix</keyword>
<keyword evidence="4" id="KW-1185">Reference proteome</keyword>
<evidence type="ECO:0000256" key="1">
    <source>
        <dbReference type="SAM" id="MobiDB-lite"/>
    </source>
</evidence>
<feature type="region of interest" description="Disordered" evidence="1">
    <location>
        <begin position="1"/>
        <end position="27"/>
    </location>
</feature>
<keyword evidence="2" id="KW-0812">Transmembrane</keyword>
<gene>
    <name evidence="3" type="ORF">GC101_15670</name>
</gene>
<organism evidence="3 4">
    <name type="scientific">Paenibacillus phytohabitans</name>
    <dbReference type="NCBI Taxonomy" id="2654978"/>
    <lineage>
        <taxon>Bacteria</taxon>
        <taxon>Bacillati</taxon>
        <taxon>Bacillota</taxon>
        <taxon>Bacilli</taxon>
        <taxon>Bacillales</taxon>
        <taxon>Paenibacillaceae</taxon>
        <taxon>Paenibacillus</taxon>
    </lineage>
</organism>
<sequence>MDHNPPPKPETARSRPAEWGSSEQPIPADPAYVYQENKRDFKHSGPGIASFVIALVTLVGYAIAFVYVGAQASSIMNENNKLIADSAEAIMYLGLSVLILAAVNVIGAVTGIVGLTLRRRRKVFAVLGTIINAVILLVFMLLISMVLVNAGAA</sequence>
<feature type="transmembrane region" description="Helical" evidence="2">
    <location>
        <begin position="124"/>
        <end position="148"/>
    </location>
</feature>
<dbReference type="RefSeq" id="WP_171717976.1">
    <property type="nucleotide sequence ID" value="NZ_WHOB01000042.1"/>
</dbReference>
<feature type="compositionally biased region" description="Basic and acidic residues" evidence="1">
    <location>
        <begin position="1"/>
        <end position="16"/>
    </location>
</feature>
<evidence type="ECO:0000313" key="4">
    <source>
        <dbReference type="Proteomes" id="UP000596857"/>
    </source>
</evidence>
<comment type="caution">
    <text evidence="3">The sequence shown here is derived from an EMBL/GenBank/DDBJ whole genome shotgun (WGS) entry which is preliminary data.</text>
</comment>
<feature type="transmembrane region" description="Helical" evidence="2">
    <location>
        <begin position="48"/>
        <end position="70"/>
    </location>
</feature>
<accession>A0ABX1YII5</accession>
<proteinExistence type="predicted"/>
<feature type="transmembrane region" description="Helical" evidence="2">
    <location>
        <begin position="90"/>
        <end position="117"/>
    </location>
</feature>
<protein>
    <recommendedName>
        <fullName evidence="5">DUF4064 domain-containing protein</fullName>
    </recommendedName>
</protein>
<evidence type="ECO:0008006" key="5">
    <source>
        <dbReference type="Google" id="ProtNLM"/>
    </source>
</evidence>
<dbReference type="EMBL" id="WHOB01000042">
    <property type="protein sequence ID" value="NOU80309.1"/>
    <property type="molecule type" value="Genomic_DNA"/>
</dbReference>
<dbReference type="Proteomes" id="UP000596857">
    <property type="component" value="Unassembled WGS sequence"/>
</dbReference>